<dbReference type="Pfam" id="PF13649">
    <property type="entry name" value="Methyltransf_25"/>
    <property type="match status" value="1"/>
</dbReference>
<evidence type="ECO:0000259" key="1">
    <source>
        <dbReference type="Pfam" id="PF13649"/>
    </source>
</evidence>
<dbReference type="EC" id="2.1.1.-" evidence="2"/>
<dbReference type="Proteomes" id="UP001595937">
    <property type="component" value="Unassembled WGS sequence"/>
</dbReference>
<reference evidence="3" key="1">
    <citation type="journal article" date="2019" name="Int. J. Syst. Evol. Microbiol.">
        <title>The Global Catalogue of Microorganisms (GCM) 10K type strain sequencing project: providing services to taxonomists for standard genome sequencing and annotation.</title>
        <authorList>
            <consortium name="The Broad Institute Genomics Platform"/>
            <consortium name="The Broad Institute Genome Sequencing Center for Infectious Disease"/>
            <person name="Wu L."/>
            <person name="Ma J."/>
        </authorList>
    </citation>
    <scope>NUCLEOTIDE SEQUENCE [LARGE SCALE GENOMIC DNA]</scope>
    <source>
        <strain evidence="3">CGMCC 1.16455</strain>
    </source>
</reference>
<dbReference type="GeneID" id="303296360"/>
<dbReference type="EMBL" id="JBHSLN010000088">
    <property type="protein sequence ID" value="MFC5299529.1"/>
    <property type="molecule type" value="Genomic_DNA"/>
</dbReference>
<dbReference type="InterPro" id="IPR052939">
    <property type="entry name" value="23S_rRNA_MeTrnsfrase_RlmA"/>
</dbReference>
<feature type="domain" description="Methyltransferase" evidence="1">
    <location>
        <begin position="35"/>
        <end position="123"/>
    </location>
</feature>
<dbReference type="GO" id="GO:0008168">
    <property type="term" value="F:methyltransferase activity"/>
    <property type="evidence" value="ECO:0007669"/>
    <property type="project" value="UniProtKB-KW"/>
</dbReference>
<organism evidence="2 3">
    <name type="scientific">Brachybacterium tyrofermentans</name>
    <dbReference type="NCBI Taxonomy" id="47848"/>
    <lineage>
        <taxon>Bacteria</taxon>
        <taxon>Bacillati</taxon>
        <taxon>Actinomycetota</taxon>
        <taxon>Actinomycetes</taxon>
        <taxon>Micrococcales</taxon>
        <taxon>Dermabacteraceae</taxon>
        <taxon>Brachybacterium</taxon>
    </lineage>
</organism>
<dbReference type="InterPro" id="IPR041698">
    <property type="entry name" value="Methyltransf_25"/>
</dbReference>
<keyword evidence="3" id="KW-1185">Reference proteome</keyword>
<gene>
    <name evidence="2" type="ORF">ACFPK8_18600</name>
</gene>
<keyword evidence="2" id="KW-0808">Transferase</keyword>
<dbReference type="PANTHER" id="PTHR43460">
    <property type="entry name" value="METHYLTRANSFERASE"/>
    <property type="match status" value="1"/>
</dbReference>
<dbReference type="PANTHER" id="PTHR43460:SF1">
    <property type="entry name" value="METHYLTRANSFERASE TYPE 11 DOMAIN-CONTAINING PROTEIN"/>
    <property type="match status" value="1"/>
</dbReference>
<evidence type="ECO:0000313" key="3">
    <source>
        <dbReference type="Proteomes" id="UP001595937"/>
    </source>
</evidence>
<comment type="caution">
    <text evidence="2">The sequence shown here is derived from an EMBL/GenBank/DDBJ whole genome shotgun (WGS) entry which is preliminary data.</text>
</comment>
<dbReference type="RefSeq" id="WP_343922694.1">
    <property type="nucleotide sequence ID" value="NZ_BAAAIR010000025.1"/>
</dbReference>
<dbReference type="Gene3D" id="3.40.50.150">
    <property type="entry name" value="Vaccinia Virus protein VP39"/>
    <property type="match status" value="1"/>
</dbReference>
<name>A0ABW0FK93_9MICO</name>
<sequence length="267" mass="28206">MSADVTGSDVQEQKQEPPWSWATLVGNLAPMSDRVLDLGTGGGETLASLTDVLPEGTVATAGRSPALAAARARLVPLGIAVHEHGADRPGAHLPFPDGTFDLVLSRHGTYDAHDVARVLAPGGSFLTERIGGDDLRELDSAFGIDLPSPEVTLENAVHDLTRAGLTVERSDAFHGTARFGDMASLLGYLRHVAWHGVDGCDGSGGLDPDHHRRELDALAQQLQIGPLSLSTSRFLVLARAPDAPDVGRTDFADLIGRSDPMPEIPRV</sequence>
<proteinExistence type="predicted"/>
<dbReference type="GO" id="GO:0032259">
    <property type="term" value="P:methylation"/>
    <property type="evidence" value="ECO:0007669"/>
    <property type="project" value="UniProtKB-KW"/>
</dbReference>
<protein>
    <submittedName>
        <fullName evidence="2">Class I SAM-dependent methyltransferase</fullName>
        <ecNumber evidence="2">2.1.1.-</ecNumber>
    </submittedName>
</protein>
<dbReference type="InterPro" id="IPR029063">
    <property type="entry name" value="SAM-dependent_MTases_sf"/>
</dbReference>
<accession>A0ABW0FK93</accession>
<keyword evidence="2" id="KW-0489">Methyltransferase</keyword>
<dbReference type="SUPFAM" id="SSF53335">
    <property type="entry name" value="S-adenosyl-L-methionine-dependent methyltransferases"/>
    <property type="match status" value="1"/>
</dbReference>
<evidence type="ECO:0000313" key="2">
    <source>
        <dbReference type="EMBL" id="MFC5299529.1"/>
    </source>
</evidence>